<organism evidence="2 3">
    <name type="scientific">Acrobeloides nanus</name>
    <dbReference type="NCBI Taxonomy" id="290746"/>
    <lineage>
        <taxon>Eukaryota</taxon>
        <taxon>Metazoa</taxon>
        <taxon>Ecdysozoa</taxon>
        <taxon>Nematoda</taxon>
        <taxon>Chromadorea</taxon>
        <taxon>Rhabditida</taxon>
        <taxon>Tylenchina</taxon>
        <taxon>Cephalobomorpha</taxon>
        <taxon>Cephaloboidea</taxon>
        <taxon>Cephalobidae</taxon>
        <taxon>Acrobeloides</taxon>
    </lineage>
</organism>
<feature type="domain" description="CRAL-TRIO" evidence="1">
    <location>
        <begin position="110"/>
        <end position="285"/>
    </location>
</feature>
<dbReference type="InterPro" id="IPR058960">
    <property type="entry name" value="Ctg-1-like_C"/>
</dbReference>
<name>A0A914DYN7_9BILA</name>
<protein>
    <submittedName>
        <fullName evidence="3">CRAL-TRIO domain-containing protein</fullName>
    </submittedName>
</protein>
<dbReference type="SUPFAM" id="SSF52087">
    <property type="entry name" value="CRAL/TRIO domain"/>
    <property type="match status" value="1"/>
</dbReference>
<dbReference type="Pfam" id="PF25883">
    <property type="entry name" value="F28H7_8_C"/>
    <property type="match status" value="1"/>
</dbReference>
<keyword evidence="2" id="KW-1185">Reference proteome</keyword>
<dbReference type="Proteomes" id="UP000887540">
    <property type="component" value="Unplaced"/>
</dbReference>
<dbReference type="Gene3D" id="2.60.120.680">
    <property type="entry name" value="GOLD domain"/>
    <property type="match status" value="1"/>
</dbReference>
<dbReference type="Pfam" id="PF00650">
    <property type="entry name" value="CRAL_TRIO"/>
    <property type="match status" value="1"/>
</dbReference>
<sequence length="417" mass="48716">MTHIDQNIRWRLLRETSTAFTYNKWTAFRSIPKWKMTVTPDISAEDLEQINLLREHVKDKLTPYYDTDFNLLRWLKGHNYNFDQIIPKLRNHLEFRASKWQLDTVADGKRDHSIHEHWRPGLTGDAIRTPNAIVNIEQSGTNDYWGMLHTYPINEIMHARLYDLELMLRTVIERERKTGQQTSIMYIMDLNGLSYDSRLLTLLTGALSGISAFMAEHYVELIHTFVLVNAPSFISAIWTIVRPVLPERTKNKVKILGANWRKEILEIAAPEVLPSYWNIPEEKEEVFKANVLRSIPFDLEGYYKGGLLDDSSDLLSVPARKVGFIERDAVQGNTLRWIFETDGHFAYAIFFTEKSDEIDVSKMVQVYPRFNKVPGPTYVPLQDHIVCPYSGKYKIWFSNEHAWLHTLKVHHKVVVER</sequence>
<evidence type="ECO:0000313" key="2">
    <source>
        <dbReference type="Proteomes" id="UP000887540"/>
    </source>
</evidence>
<evidence type="ECO:0000313" key="3">
    <source>
        <dbReference type="WBParaSite" id="ACRNAN_scaffold4835.g22057.t1"/>
    </source>
</evidence>
<dbReference type="AlphaFoldDB" id="A0A914DYN7"/>
<accession>A0A914DYN7</accession>
<dbReference type="PROSITE" id="PS50191">
    <property type="entry name" value="CRAL_TRIO"/>
    <property type="match status" value="1"/>
</dbReference>
<dbReference type="PANTHER" id="PTHR47159">
    <property type="entry name" value="PROTEIN CBG07705-RELATED"/>
    <property type="match status" value="1"/>
</dbReference>
<dbReference type="PANTHER" id="PTHR47159:SF3">
    <property type="entry name" value="CRAL-TRIO DOMAIN-CONTAINING PROTEIN"/>
    <property type="match status" value="1"/>
</dbReference>
<dbReference type="InterPro" id="IPR053302">
    <property type="entry name" value="CRAL-TRIO_domain"/>
</dbReference>
<dbReference type="SUPFAM" id="SSF101576">
    <property type="entry name" value="Supernatant protein factor (SPF), C-terminal domain"/>
    <property type="match status" value="1"/>
</dbReference>
<dbReference type="InterPro" id="IPR036598">
    <property type="entry name" value="GOLD_dom_sf"/>
</dbReference>
<dbReference type="SMART" id="SM00516">
    <property type="entry name" value="SEC14"/>
    <property type="match status" value="1"/>
</dbReference>
<dbReference type="CDD" id="cd00170">
    <property type="entry name" value="SEC14"/>
    <property type="match status" value="1"/>
</dbReference>
<proteinExistence type="predicted"/>
<dbReference type="SUPFAM" id="SSF46938">
    <property type="entry name" value="CRAL/TRIO N-terminal domain"/>
    <property type="match status" value="1"/>
</dbReference>
<reference evidence="3" key="1">
    <citation type="submission" date="2022-11" db="UniProtKB">
        <authorList>
            <consortium name="WormBaseParasite"/>
        </authorList>
    </citation>
    <scope>IDENTIFICATION</scope>
</reference>
<dbReference type="InterPro" id="IPR001251">
    <property type="entry name" value="CRAL-TRIO_dom"/>
</dbReference>
<dbReference type="WBParaSite" id="ACRNAN_scaffold4835.g22057.t1">
    <property type="protein sequence ID" value="ACRNAN_scaffold4835.g22057.t1"/>
    <property type="gene ID" value="ACRNAN_scaffold4835.g22057"/>
</dbReference>
<dbReference type="Gene3D" id="3.40.525.10">
    <property type="entry name" value="CRAL-TRIO lipid binding domain"/>
    <property type="match status" value="1"/>
</dbReference>
<dbReference type="InterPro" id="IPR036865">
    <property type="entry name" value="CRAL-TRIO_dom_sf"/>
</dbReference>
<evidence type="ECO:0000259" key="1">
    <source>
        <dbReference type="PROSITE" id="PS50191"/>
    </source>
</evidence>
<dbReference type="InterPro" id="IPR036273">
    <property type="entry name" value="CRAL/TRIO_N_dom_sf"/>
</dbReference>